<dbReference type="InterPro" id="IPR036736">
    <property type="entry name" value="ACP-like_sf"/>
</dbReference>
<gene>
    <name evidence="4" type="ORF">ACFY8O_25030</name>
</gene>
<feature type="domain" description="Carrier" evidence="3">
    <location>
        <begin position="29"/>
        <end position="104"/>
    </location>
</feature>
<dbReference type="InterPro" id="IPR020806">
    <property type="entry name" value="PKS_PP-bd"/>
</dbReference>
<protein>
    <submittedName>
        <fullName evidence="4">Acyl carrier protein</fullName>
    </submittedName>
</protein>
<evidence type="ECO:0000256" key="1">
    <source>
        <dbReference type="ARBA" id="ARBA00022450"/>
    </source>
</evidence>
<accession>A0ABW6XBP6</accession>
<keyword evidence="5" id="KW-1185">Reference proteome</keyword>
<reference evidence="4 5" key="1">
    <citation type="submission" date="2024-10" db="EMBL/GenBank/DDBJ databases">
        <title>The Natural Products Discovery Center: Release of the First 8490 Sequenced Strains for Exploring Actinobacteria Biosynthetic Diversity.</title>
        <authorList>
            <person name="Kalkreuter E."/>
            <person name="Kautsar S.A."/>
            <person name="Yang D."/>
            <person name="Bader C.D."/>
            <person name="Teijaro C.N."/>
            <person name="Fluegel L."/>
            <person name="Davis C.M."/>
            <person name="Simpson J.R."/>
            <person name="Lauterbach L."/>
            <person name="Steele A.D."/>
            <person name="Gui C."/>
            <person name="Meng S."/>
            <person name="Li G."/>
            <person name="Viehrig K."/>
            <person name="Ye F."/>
            <person name="Su P."/>
            <person name="Kiefer A.F."/>
            <person name="Nichols A."/>
            <person name="Cepeda A.J."/>
            <person name="Yan W."/>
            <person name="Fan B."/>
            <person name="Jiang Y."/>
            <person name="Adhikari A."/>
            <person name="Zheng C.-J."/>
            <person name="Schuster L."/>
            <person name="Cowan T.M."/>
            <person name="Smanski M.J."/>
            <person name="Chevrette M.G."/>
            <person name="De Carvalho L.P.S."/>
            <person name="Shen B."/>
        </authorList>
    </citation>
    <scope>NUCLEOTIDE SEQUENCE [LARGE SCALE GENOMIC DNA]</scope>
    <source>
        <strain evidence="4 5">NPDC012540</strain>
    </source>
</reference>
<proteinExistence type="predicted"/>
<keyword evidence="2" id="KW-0597">Phosphoprotein</keyword>
<dbReference type="RefSeq" id="WP_387905928.1">
    <property type="nucleotide sequence ID" value="NZ_JBIBEG010000007.1"/>
</dbReference>
<evidence type="ECO:0000256" key="2">
    <source>
        <dbReference type="ARBA" id="ARBA00022553"/>
    </source>
</evidence>
<sequence>MPAIPASAETEMYPAVQELLDLPRSERRDALEALIAAEFRATLLMTDDEELPLDTSYFELGFTSLRITEVKQRLEELLGRPVSTTLLFNSPTVNQLLDHLGTEVFPQLFAPSA</sequence>
<dbReference type="Pfam" id="PF00550">
    <property type="entry name" value="PP-binding"/>
    <property type="match status" value="1"/>
</dbReference>
<dbReference type="InterPro" id="IPR009081">
    <property type="entry name" value="PP-bd_ACP"/>
</dbReference>
<dbReference type="SUPFAM" id="SSF47336">
    <property type="entry name" value="ACP-like"/>
    <property type="match status" value="1"/>
</dbReference>
<dbReference type="Gene3D" id="1.10.1200.10">
    <property type="entry name" value="ACP-like"/>
    <property type="match status" value="1"/>
</dbReference>
<dbReference type="SMART" id="SM00823">
    <property type="entry name" value="PKS_PP"/>
    <property type="match status" value="1"/>
</dbReference>
<keyword evidence="1" id="KW-0596">Phosphopantetheine</keyword>
<comment type="caution">
    <text evidence="4">The sequence shown here is derived from an EMBL/GenBank/DDBJ whole genome shotgun (WGS) entry which is preliminary data.</text>
</comment>
<organism evidence="4 5">
    <name type="scientific">Streptomyces argenteolus</name>
    <dbReference type="NCBI Taxonomy" id="67274"/>
    <lineage>
        <taxon>Bacteria</taxon>
        <taxon>Bacillati</taxon>
        <taxon>Actinomycetota</taxon>
        <taxon>Actinomycetes</taxon>
        <taxon>Kitasatosporales</taxon>
        <taxon>Streptomycetaceae</taxon>
        <taxon>Streptomyces</taxon>
    </lineage>
</organism>
<dbReference type="EMBL" id="JBIBEG010000007">
    <property type="protein sequence ID" value="MFF5899164.1"/>
    <property type="molecule type" value="Genomic_DNA"/>
</dbReference>
<dbReference type="Proteomes" id="UP001602322">
    <property type="component" value="Unassembled WGS sequence"/>
</dbReference>
<evidence type="ECO:0000313" key="5">
    <source>
        <dbReference type="Proteomes" id="UP001602322"/>
    </source>
</evidence>
<dbReference type="PROSITE" id="PS50075">
    <property type="entry name" value="CARRIER"/>
    <property type="match status" value="1"/>
</dbReference>
<name>A0ABW6XBP6_9ACTN</name>
<evidence type="ECO:0000259" key="3">
    <source>
        <dbReference type="PROSITE" id="PS50075"/>
    </source>
</evidence>
<evidence type="ECO:0000313" key="4">
    <source>
        <dbReference type="EMBL" id="MFF5899164.1"/>
    </source>
</evidence>